<name>A0A7X8SNQ7_9BACT</name>
<keyword evidence="1" id="KW-0677">Repeat</keyword>
<dbReference type="InterPro" id="IPR026444">
    <property type="entry name" value="Secre_tail"/>
</dbReference>
<organism evidence="3 4">
    <name type="scientific">Flammeovirga agarivorans</name>
    <dbReference type="NCBI Taxonomy" id="2726742"/>
    <lineage>
        <taxon>Bacteria</taxon>
        <taxon>Pseudomonadati</taxon>
        <taxon>Bacteroidota</taxon>
        <taxon>Cytophagia</taxon>
        <taxon>Cytophagales</taxon>
        <taxon>Flammeovirgaceae</taxon>
        <taxon>Flammeovirga</taxon>
    </lineage>
</organism>
<dbReference type="SMART" id="SM00710">
    <property type="entry name" value="PbH1"/>
    <property type="match status" value="16"/>
</dbReference>
<feature type="domain" description="Fibronectin type-III" evidence="2">
    <location>
        <begin position="2259"/>
        <end position="2346"/>
    </location>
</feature>
<feature type="domain" description="Fibronectin type-III" evidence="2">
    <location>
        <begin position="1138"/>
        <end position="1220"/>
    </location>
</feature>
<evidence type="ECO:0000259" key="2">
    <source>
        <dbReference type="PROSITE" id="PS50853"/>
    </source>
</evidence>
<reference evidence="3 4" key="1">
    <citation type="submission" date="2020-04" db="EMBL/GenBank/DDBJ databases">
        <title>Flammeovirga sp. SR4, a novel species isolated from seawater.</title>
        <authorList>
            <person name="Wang X."/>
        </authorList>
    </citation>
    <scope>NUCLEOTIDE SEQUENCE [LARGE SCALE GENOMIC DNA]</scope>
    <source>
        <strain evidence="3 4">SR4</strain>
    </source>
</reference>
<evidence type="ECO:0000313" key="3">
    <source>
        <dbReference type="EMBL" id="NLR93502.1"/>
    </source>
</evidence>
<evidence type="ECO:0000313" key="4">
    <source>
        <dbReference type="Proteomes" id="UP000585050"/>
    </source>
</evidence>
<feature type="domain" description="Fibronectin type-III" evidence="2">
    <location>
        <begin position="1042"/>
        <end position="1130"/>
    </location>
</feature>
<feature type="domain" description="Fibronectin type-III" evidence="2">
    <location>
        <begin position="1650"/>
        <end position="1736"/>
    </location>
</feature>
<dbReference type="InterPro" id="IPR012334">
    <property type="entry name" value="Pectin_lyas_fold"/>
</dbReference>
<feature type="domain" description="Fibronectin type-III" evidence="2">
    <location>
        <begin position="1745"/>
        <end position="1827"/>
    </location>
</feature>
<dbReference type="CDD" id="cd00063">
    <property type="entry name" value="FN3"/>
    <property type="match status" value="8"/>
</dbReference>
<dbReference type="Pfam" id="PF00041">
    <property type="entry name" value="fn3"/>
    <property type="match status" value="8"/>
</dbReference>
<dbReference type="PROSITE" id="PS50818">
    <property type="entry name" value="INTEIN_C_TER"/>
    <property type="match status" value="1"/>
</dbReference>
<dbReference type="SUPFAM" id="SSF49265">
    <property type="entry name" value="Fibronectin type III"/>
    <property type="match status" value="4"/>
</dbReference>
<evidence type="ECO:0000256" key="1">
    <source>
        <dbReference type="ARBA" id="ARBA00022737"/>
    </source>
</evidence>
<dbReference type="Gene3D" id="2.60.40.10">
    <property type="entry name" value="Immunoglobulins"/>
    <property type="match status" value="8"/>
</dbReference>
<dbReference type="SUPFAM" id="SSF51126">
    <property type="entry name" value="Pectin lyase-like"/>
    <property type="match status" value="4"/>
</dbReference>
<protein>
    <submittedName>
        <fullName evidence="3">T9SS type A sorting domain-containing protein</fullName>
    </submittedName>
</protein>
<gene>
    <name evidence="3" type="ORF">HGP29_20055</name>
</gene>
<dbReference type="Pfam" id="PF18962">
    <property type="entry name" value="Por_Secre_tail"/>
    <property type="match status" value="1"/>
</dbReference>
<dbReference type="NCBIfam" id="TIGR04183">
    <property type="entry name" value="Por_Secre_tail"/>
    <property type="match status" value="1"/>
</dbReference>
<dbReference type="Proteomes" id="UP000585050">
    <property type="component" value="Unassembled WGS sequence"/>
</dbReference>
<dbReference type="SMART" id="SM00060">
    <property type="entry name" value="FN3"/>
    <property type="match status" value="8"/>
</dbReference>
<dbReference type="InterPro" id="IPR036116">
    <property type="entry name" value="FN3_sf"/>
</dbReference>
<dbReference type="InterPro" id="IPR006626">
    <property type="entry name" value="PbH1"/>
</dbReference>
<dbReference type="RefSeq" id="WP_168884212.1">
    <property type="nucleotide sequence ID" value="NZ_JABAIL010000006.1"/>
</dbReference>
<feature type="domain" description="Fibronectin type-III" evidence="2">
    <location>
        <begin position="2348"/>
        <end position="2430"/>
    </location>
</feature>
<accession>A0A7X8SNQ7</accession>
<feature type="domain" description="Fibronectin type-III" evidence="2">
    <location>
        <begin position="449"/>
        <end position="537"/>
    </location>
</feature>
<dbReference type="InterPro" id="IPR050991">
    <property type="entry name" value="ECM_Regulatory_Proteins"/>
</dbReference>
<keyword evidence="4" id="KW-1185">Reference proteome</keyword>
<sequence>MNKKIQLFYFFILFAHLTFAKDIYVSAGGDNGNDGTSLENAVADLNAAFLLTSHDDVIIVDGTAGVIYHPSAFGVSKRLNIKGQNNAIIDAKLADGTINNKIFNYTHTGDGTYLTVENITFKNGNGYFGTGYQQGGGFLVKTTGILTFKDCVFEGHTSTKHGGVFSIQQGTVVFESCVFNNNTLASSNGGVIYAESDLPVDITLSECLFTNNVVGNHGGVFNLLFKDHATDTNAKSFKVINSTFYNNSCTKSGGVLNDISTGAATIELENITISDNKTDGNSGNSGGLMLNSTTSTYLIENSIIYGNKSFANGEVISDLSMNDAAKITIKSSIFGAIIKNDLAIIEDTDNVNTSIDDSSIYGTVESATNDNIPVLTLTYDAVNGVFTFADDALPVDFADATLLSGSDEHSLLEDQLGKVRKVENNKIDAGAYQLDGSITVDEVLTDNTPPTDPSNIAFSTVTETSFDVSWTAATDAVLFGHYEVQLNDETPISTTELSTSFSDLTLSTEYTVKVTAVDFNGNKSNVVEAKQTTAGMITPVIPTDLAVANVTSVSAVVSWQSTEPSGLTYVVIEGTNEYETSELTYTLEGLIPATEYSITVKSKNENDEISEASTTLTFTTSSYVPKTIYVKAGDDAGNDGLSPEAPVATIISAYNKAEDGDVIEVDGTIVYDTSIGIKKNITIRGVNNATLDAQDALKFFNFDKSEEDSYLNLENITFKGSNGKYNGGNAQVGGAMLLNSPGKVKISGCTFEGNTTSLNGGVIAFQNGELDIIKSVFKNNTISSAEGSTASGSVLHVSSTAKSVKLNIDQSVFRENTSLKHGGVINVETNASGNRFDISIQNSTIYGNQTATAGGVIFLGNTGVGTLDLTNVTITNNSTLANGGNCGGIRSINEDAVVTINNSIIYGNWSNFGQSTQVMSDVSTNDYTNFTVNHSIIGALVSSNTLSGVEYVNGTVSGSTASDVPELTLEAINDDNVVAFASDAIAANFGSASYLSAAPANGTFLVDQLDNVRKVKEGKIDVGAYQVDAKVNVEDALNDNVVPSDVTNIVFSEVEYSSFVVTWDASTDNTDVDYYKVQLGEEDQISVFGLTYKFEELEAETAYEVKVIAVDIAGNMSNVVSNTTTTAEAPVSFPTPVLPTNVMVSDISQTEATVTWDDPAVEGLSFEVKVGDDIFETTELTYTLEGLTANTDYEVSVLSKNENDEKSSETELVSFKTLEEVAQEEKTLYVSTSGDDGQDGLSLETALATLNKAVELSNPKDKIIIDGTVSQTQVAAIVHELEIVGQNNATIDAGNTTKILTYSDVTEGTSLVIENVRFINANGDNNGVAEVGGAIQMSSVGELKLVNCSFENNTSAKPAGTLIIQNGVVNIYGTSFINNKADLQENSEGELVGSNAGAILVNSGANEVFLNVYESYFKGNSSTNHGGAITMEGTANNNNVYIKNSTISENSTVNAGGAIFIGNNVPGSLVLENVTLTKNETTNNSGNGAGIRVVSGVVTLQINNSILAHNLSSVGKAEEIYSDISLKPNPNISVNSSIISSVLEGDAYGTFTADDNVLFGKLSGSTLTDEPTLVINDINDDGVVTFAADALPVGFAKSDLATKADDHNLLVDQLGFVRAVKNGRIDCGAYQLDGKYDLATVLNDSEAPSAVANLSISESNVTSLTASWEAATDNLDIAFYELMLNDGTPTFADGSSTSYTFEDLTAETGYTVKVIAHDYAGNTSSAEEVSGETEEVPDDLPIPVVPTNVVVSTITQNSAVVTWDDPAVEGLSFRVLIGDDTYDADNNSVTIDGLSPNTEYTLTVVSLNAANELSESSDEVMFTTLEEQTGEEGDQKDIYVSSTGNNDNDGLTLENAVADLVTAYNLAVDGDRIIIDGTVNHNSYFAFVKRLEVIGQNNATLDASNSTKFFGYTDKNDGASLKLENITFVNGNSMIPGDGGAVGQLGGAILINSSGEVEINNCTFSNNTTTKGGGALAIQSGTVNIIGSTFVGNETVVDGDFSPNGGAILINSGAGDCNVNIYQTLIKDNVSVSHGGGIIIEGVTNNNKVFIQNSTLYNNVTTNAGGAIFIAGKDVGKLTVENSTLTKNYTLNNTGNAAGIRSVNLEYEVLVNNSIIYNNMSFYNSGNELMSDISFKVGVVAEINSSILGSVVESNNNAMFTGDGRTQYGTIVGSTLSNVPSLTLYDIDDRGVVGFDEDALPVGFAKVEFYTKDENSQYMADQLDNLRLSQEGRIDCGAYQLDGSINVSDLENDSQAPTDPANVTVTSVSTKSITLEWDISTDDVAVSHYLVSINDEEPISVLENEYTFTGLSELTTYTMTVQAVDYVDNKSEVITITQQTDGLKEPLLPTDIEVTEITASTAKVSWTVADTKGLTFVVSLQGEWFETEESSIELTGLDNDREYSVTVFSRNEDGETSEESEAVFFTTLAENVISSLDPSQIQFNAFPNPSTDLMTVKVGLSNYNVEVYDLSGRKVYTIDNVDQECTLQLKTGVYVLRILSKEYTLTKRVVFN</sequence>
<dbReference type="InterPro" id="IPR013783">
    <property type="entry name" value="Ig-like_fold"/>
</dbReference>
<dbReference type="PROSITE" id="PS50853">
    <property type="entry name" value="FN3"/>
    <property type="match status" value="8"/>
</dbReference>
<dbReference type="PANTHER" id="PTHR46708">
    <property type="entry name" value="TENASCIN"/>
    <property type="match status" value="1"/>
</dbReference>
<proteinExistence type="predicted"/>
<feature type="domain" description="Fibronectin type-III" evidence="2">
    <location>
        <begin position="541"/>
        <end position="623"/>
    </location>
</feature>
<dbReference type="InterPro" id="IPR011050">
    <property type="entry name" value="Pectin_lyase_fold/virulence"/>
</dbReference>
<dbReference type="Gene3D" id="2.160.20.10">
    <property type="entry name" value="Single-stranded right-handed beta-helix, Pectin lyase-like"/>
    <property type="match status" value="4"/>
</dbReference>
<comment type="caution">
    <text evidence="3">The sequence shown here is derived from an EMBL/GenBank/DDBJ whole genome shotgun (WGS) entry which is preliminary data.</text>
</comment>
<dbReference type="PANTHER" id="PTHR46708:SF2">
    <property type="entry name" value="FIBRONECTIN TYPE-III DOMAIN-CONTAINING PROTEIN"/>
    <property type="match status" value="1"/>
</dbReference>
<dbReference type="InterPro" id="IPR030934">
    <property type="entry name" value="Intein_C"/>
</dbReference>
<dbReference type="EMBL" id="JABAIL010000006">
    <property type="protein sequence ID" value="NLR93502.1"/>
    <property type="molecule type" value="Genomic_DNA"/>
</dbReference>
<dbReference type="InterPro" id="IPR003961">
    <property type="entry name" value="FN3_dom"/>
</dbReference>